<dbReference type="EMBL" id="FXTA01000006">
    <property type="protein sequence ID" value="SMO89295.1"/>
    <property type="molecule type" value="Genomic_DNA"/>
</dbReference>
<evidence type="ECO:0000313" key="2">
    <source>
        <dbReference type="Proteomes" id="UP000317289"/>
    </source>
</evidence>
<sequence>MKTNQKLMDEFSVEELECRLEMTAWITIKDCPGEQCSGGEQQE</sequence>
<dbReference type="AlphaFoldDB" id="A0A521EZH1"/>
<protein>
    <submittedName>
        <fullName evidence="1">Uncharacterized protein</fullName>
    </submittedName>
</protein>
<accession>A0A521EZH1</accession>
<gene>
    <name evidence="1" type="ORF">SAMN06265349_10624</name>
</gene>
<dbReference type="Proteomes" id="UP000317289">
    <property type="component" value="Unassembled WGS sequence"/>
</dbReference>
<organism evidence="1 2">
    <name type="scientific">Flavobacterium resistens</name>
    <dbReference type="NCBI Taxonomy" id="443612"/>
    <lineage>
        <taxon>Bacteria</taxon>
        <taxon>Pseudomonadati</taxon>
        <taxon>Bacteroidota</taxon>
        <taxon>Flavobacteriia</taxon>
        <taxon>Flavobacteriales</taxon>
        <taxon>Flavobacteriaceae</taxon>
        <taxon>Flavobacterium</taxon>
    </lineage>
</organism>
<proteinExistence type="predicted"/>
<name>A0A521EZH1_9FLAO</name>
<evidence type="ECO:0000313" key="1">
    <source>
        <dbReference type="EMBL" id="SMO89295.1"/>
    </source>
</evidence>
<reference evidence="1 2" key="1">
    <citation type="submission" date="2017-05" db="EMBL/GenBank/DDBJ databases">
        <authorList>
            <person name="Varghese N."/>
            <person name="Submissions S."/>
        </authorList>
    </citation>
    <scope>NUCLEOTIDE SEQUENCE [LARGE SCALE GENOMIC DNA]</scope>
    <source>
        <strain evidence="1 2">DSM 19382</strain>
    </source>
</reference>